<dbReference type="Gene3D" id="3.40.1260.10">
    <property type="entry name" value="DsrEFH-like"/>
    <property type="match status" value="1"/>
</dbReference>
<organism evidence="1 2">
    <name type="scientific">Rhodobacter aestuarii</name>
    <dbReference type="NCBI Taxonomy" id="453582"/>
    <lineage>
        <taxon>Bacteria</taxon>
        <taxon>Pseudomonadati</taxon>
        <taxon>Pseudomonadota</taxon>
        <taxon>Alphaproteobacteria</taxon>
        <taxon>Rhodobacterales</taxon>
        <taxon>Rhodobacter group</taxon>
        <taxon>Rhodobacter</taxon>
    </lineage>
</organism>
<sequence length="126" mass="13580">MASKLIILMVNTDPRNGEELGAPFFQATVAAAMDYEVDVVCTATAGRLMKKGVAEGLVVKEGSPKTVYDFIKDAHEAGAKFWCCSPNLDLFDMTPEDLIPECSGIVGGAKVIEDIMEDDDAKVLTY</sequence>
<dbReference type="Proteomes" id="UP000186221">
    <property type="component" value="Unassembled WGS sequence"/>
</dbReference>
<keyword evidence="2" id="KW-1185">Reference proteome</keyword>
<name>A0A1N7PJ96_9RHOB</name>
<dbReference type="PANTHER" id="PTHR34655">
    <property type="entry name" value="CONSERVED WITHIN P. AEROPHILUM"/>
    <property type="match status" value="1"/>
</dbReference>
<proteinExistence type="predicted"/>
<dbReference type="SUPFAM" id="SSF75169">
    <property type="entry name" value="DsrEFH-like"/>
    <property type="match status" value="1"/>
</dbReference>
<reference evidence="2" key="1">
    <citation type="submission" date="2017-01" db="EMBL/GenBank/DDBJ databases">
        <authorList>
            <person name="Varghese N."/>
            <person name="Submissions S."/>
        </authorList>
    </citation>
    <scope>NUCLEOTIDE SEQUENCE [LARGE SCALE GENOMIC DNA]</scope>
    <source>
        <strain evidence="2">DSM 19945</strain>
    </source>
</reference>
<dbReference type="RefSeq" id="WP_076485792.1">
    <property type="nucleotide sequence ID" value="NZ_FTOG01000010.1"/>
</dbReference>
<protein>
    <submittedName>
        <fullName evidence="1">Predicted peroxiredoxin</fullName>
    </submittedName>
</protein>
<evidence type="ECO:0000313" key="2">
    <source>
        <dbReference type="Proteomes" id="UP000186221"/>
    </source>
</evidence>
<accession>A0A1N7PJ96</accession>
<gene>
    <name evidence="1" type="ORF">SAMN05421580_11055</name>
</gene>
<dbReference type="STRING" id="453582.SAMN05421580_11055"/>
<dbReference type="Pfam" id="PF13686">
    <property type="entry name" value="DrsE_2"/>
    <property type="match status" value="1"/>
</dbReference>
<dbReference type="InterPro" id="IPR032836">
    <property type="entry name" value="DsrE2-like"/>
</dbReference>
<dbReference type="AlphaFoldDB" id="A0A1N7PJ96"/>
<dbReference type="EMBL" id="FTOG01000010">
    <property type="protein sequence ID" value="SIT10705.1"/>
    <property type="molecule type" value="Genomic_DNA"/>
</dbReference>
<dbReference type="OrthoDB" id="7932267at2"/>
<evidence type="ECO:0000313" key="1">
    <source>
        <dbReference type="EMBL" id="SIT10705.1"/>
    </source>
</evidence>
<dbReference type="PANTHER" id="PTHR34655:SF2">
    <property type="entry name" value="PEROXIREDOXIN FAMILY PROTEIN"/>
    <property type="match status" value="1"/>
</dbReference>
<dbReference type="InterPro" id="IPR027396">
    <property type="entry name" value="DsrEFH-like"/>
</dbReference>